<dbReference type="Proteomes" id="UP001570846">
    <property type="component" value="Unassembled WGS sequence"/>
</dbReference>
<dbReference type="OrthoDB" id="9790057at2"/>
<dbReference type="PANTHER" id="PTHR30383:SF5">
    <property type="entry name" value="SGNH HYDROLASE-TYPE ESTERASE DOMAIN-CONTAINING PROTEIN"/>
    <property type="match status" value="1"/>
</dbReference>
<dbReference type="InterPro" id="IPR013830">
    <property type="entry name" value="SGNH_hydro"/>
</dbReference>
<evidence type="ECO:0000313" key="3">
    <source>
        <dbReference type="EMBL" id="KAA6435326.1"/>
    </source>
</evidence>
<dbReference type="RefSeq" id="WP_149097520.1">
    <property type="nucleotide sequence ID" value="NZ_BMMG01000002.1"/>
</dbReference>
<feature type="domain" description="SGNH hydrolase-type esterase" evidence="2">
    <location>
        <begin position="57"/>
        <end position="212"/>
    </location>
</feature>
<dbReference type="GO" id="GO:0004622">
    <property type="term" value="F:phosphatidylcholine lysophospholipase activity"/>
    <property type="evidence" value="ECO:0007669"/>
    <property type="project" value="TreeGrafter"/>
</dbReference>
<keyword evidence="1" id="KW-0732">Signal</keyword>
<dbReference type="Proteomes" id="UP000323866">
    <property type="component" value="Unassembled WGS sequence"/>
</dbReference>
<dbReference type="Gene3D" id="3.40.50.1110">
    <property type="entry name" value="SGNH hydrolase"/>
    <property type="match status" value="1"/>
</dbReference>
<evidence type="ECO:0000313" key="5">
    <source>
        <dbReference type="Proteomes" id="UP000323866"/>
    </source>
</evidence>
<dbReference type="InterPro" id="IPR036514">
    <property type="entry name" value="SGNH_hydro_sf"/>
</dbReference>
<reference evidence="4 6" key="3">
    <citation type="submission" date="2024-08" db="EMBL/GenBank/DDBJ databases">
        <authorList>
            <person name="Wei W."/>
        </authorList>
    </citation>
    <scope>NUCLEOTIDE SEQUENCE [LARGE SCALE GENOMIC DNA]</scope>
    <source>
        <strain evidence="4 6">XU2</strain>
    </source>
</reference>
<evidence type="ECO:0000256" key="1">
    <source>
        <dbReference type="SAM" id="SignalP"/>
    </source>
</evidence>
<feature type="signal peptide" evidence="1">
    <location>
        <begin position="1"/>
        <end position="22"/>
    </location>
</feature>
<dbReference type="EMBL" id="JBGOGF010000001">
    <property type="protein sequence ID" value="MFA1769686.1"/>
    <property type="molecule type" value="Genomic_DNA"/>
</dbReference>
<evidence type="ECO:0000313" key="4">
    <source>
        <dbReference type="EMBL" id="MFA1769686.1"/>
    </source>
</evidence>
<proteinExistence type="predicted"/>
<reference evidence="3 5" key="2">
    <citation type="submission" date="2019-09" db="EMBL/GenBank/DDBJ databases">
        <title>A bacterium isolated from glacier soil.</title>
        <authorList>
            <person name="Liu Q."/>
        </authorList>
    </citation>
    <scope>NUCLEOTIDE SEQUENCE [LARGE SCALE GENOMIC DNA]</scope>
    <source>
        <strain evidence="3 5">MDT1-10-3</strain>
    </source>
</reference>
<accession>A0A5M8QKN3</accession>
<comment type="caution">
    <text evidence="3">The sequence shown here is derived from an EMBL/GenBank/DDBJ whole genome shotgun (WGS) entry which is preliminary data.</text>
</comment>
<gene>
    <name evidence="4" type="ORF">ACD591_00160</name>
    <name evidence="3" type="ORF">FOE74_05075</name>
</gene>
<dbReference type="AlphaFoldDB" id="A0A5M8QKN3"/>
<dbReference type="PANTHER" id="PTHR30383">
    <property type="entry name" value="THIOESTERASE 1/PROTEASE 1/LYSOPHOSPHOLIPASE L1"/>
    <property type="match status" value="1"/>
</dbReference>
<organism evidence="3 5">
    <name type="scientific">Rufibacter glacialis</name>
    <dbReference type="NCBI Taxonomy" id="1259555"/>
    <lineage>
        <taxon>Bacteria</taxon>
        <taxon>Pseudomonadati</taxon>
        <taxon>Bacteroidota</taxon>
        <taxon>Cytophagia</taxon>
        <taxon>Cytophagales</taxon>
        <taxon>Hymenobacteraceae</taxon>
        <taxon>Rufibacter</taxon>
    </lineage>
</organism>
<keyword evidence="6" id="KW-1185">Reference proteome</keyword>
<evidence type="ECO:0000313" key="6">
    <source>
        <dbReference type="Proteomes" id="UP001570846"/>
    </source>
</evidence>
<name>A0A5M8QKN3_9BACT</name>
<dbReference type="Pfam" id="PF13472">
    <property type="entry name" value="Lipase_GDSL_2"/>
    <property type="match status" value="1"/>
</dbReference>
<dbReference type="SUPFAM" id="SSF52266">
    <property type="entry name" value="SGNH hydrolase"/>
    <property type="match status" value="1"/>
</dbReference>
<sequence length="229" mass="25355">MRKITAMGLLLAAGLFSTPALAQQEPAKIDSSYGGGHYNMRLDFYRSMPNQKNEIVFLGNSITEVGEWQELLPGRPVVNRGISGDVVWGVLARLDEVVASKPAKIFLAIGVNDIKRGVPTAAIAGAYRRILQRIRKESPKTEVYVQSVLPVNEGMLAAIYKNITNARIHDLNTQLQALAKEFRYTYVNIHPALVDATGQLDRDLSTDGLHLKLVAYTKWVEQLKKAKAL</sequence>
<dbReference type="EMBL" id="VKKZ01000019">
    <property type="protein sequence ID" value="KAA6435326.1"/>
    <property type="molecule type" value="Genomic_DNA"/>
</dbReference>
<reference evidence="3 5" key="1">
    <citation type="submission" date="2019-07" db="EMBL/GenBank/DDBJ databases">
        <authorList>
            <person name="Qu J.-H."/>
        </authorList>
    </citation>
    <scope>NUCLEOTIDE SEQUENCE [LARGE SCALE GENOMIC DNA]</scope>
    <source>
        <strain evidence="3 5">MDT1-10-3</strain>
    </source>
</reference>
<protein>
    <submittedName>
        <fullName evidence="3">GDSL family lipase</fullName>
    </submittedName>
    <submittedName>
        <fullName evidence="4">GDSL-type esterase/lipase family protein</fullName>
    </submittedName>
</protein>
<evidence type="ECO:0000259" key="2">
    <source>
        <dbReference type="Pfam" id="PF13472"/>
    </source>
</evidence>
<dbReference type="InterPro" id="IPR051532">
    <property type="entry name" value="Ester_Hydrolysis_Enzymes"/>
</dbReference>
<feature type="chain" id="PRO_5024301688" evidence="1">
    <location>
        <begin position="23"/>
        <end position="229"/>
    </location>
</feature>